<evidence type="ECO:0000313" key="3">
    <source>
        <dbReference type="Proteomes" id="UP000784294"/>
    </source>
</evidence>
<comment type="caution">
    <text evidence="2">The sequence shown here is derived from an EMBL/GenBank/DDBJ whole genome shotgun (WGS) entry which is preliminary data.</text>
</comment>
<evidence type="ECO:0000256" key="1">
    <source>
        <dbReference type="SAM" id="MobiDB-lite"/>
    </source>
</evidence>
<accession>A0A3S5ACP1</accession>
<sequence length="130" mass="14094">MIEAHHCTLHACDLAKLNKISLSNLCFVNRFTRGHLGSLRLQTTASTRSTKAQFGTSSGRGRRGGCESPARGHSASLDATFDLMFHHDATSGDTPNQSEGLRSAAWTKKISVTEDSKRASNCLMIPFQEG</sequence>
<proteinExistence type="predicted"/>
<organism evidence="2 3">
    <name type="scientific">Protopolystoma xenopodis</name>
    <dbReference type="NCBI Taxonomy" id="117903"/>
    <lineage>
        <taxon>Eukaryota</taxon>
        <taxon>Metazoa</taxon>
        <taxon>Spiralia</taxon>
        <taxon>Lophotrochozoa</taxon>
        <taxon>Platyhelminthes</taxon>
        <taxon>Monogenea</taxon>
        <taxon>Polyopisthocotylea</taxon>
        <taxon>Polystomatidea</taxon>
        <taxon>Polystomatidae</taxon>
        <taxon>Protopolystoma</taxon>
    </lineage>
</organism>
<dbReference type="Proteomes" id="UP000784294">
    <property type="component" value="Unassembled WGS sequence"/>
</dbReference>
<feature type="region of interest" description="Disordered" evidence="1">
    <location>
        <begin position="47"/>
        <end position="73"/>
    </location>
</feature>
<gene>
    <name evidence="2" type="ORF">PXEA_LOCUS10812</name>
</gene>
<dbReference type="EMBL" id="CAAALY010032321">
    <property type="protein sequence ID" value="VEL17372.1"/>
    <property type="molecule type" value="Genomic_DNA"/>
</dbReference>
<name>A0A3S5ACP1_9PLAT</name>
<reference evidence="2" key="1">
    <citation type="submission" date="2018-11" db="EMBL/GenBank/DDBJ databases">
        <authorList>
            <consortium name="Pathogen Informatics"/>
        </authorList>
    </citation>
    <scope>NUCLEOTIDE SEQUENCE</scope>
</reference>
<dbReference type="AlphaFoldDB" id="A0A3S5ACP1"/>
<feature type="compositionally biased region" description="Polar residues" evidence="1">
    <location>
        <begin position="47"/>
        <end position="57"/>
    </location>
</feature>
<evidence type="ECO:0000313" key="2">
    <source>
        <dbReference type="EMBL" id="VEL17372.1"/>
    </source>
</evidence>
<keyword evidence="3" id="KW-1185">Reference proteome</keyword>
<protein>
    <submittedName>
        <fullName evidence="2">Uncharacterized protein</fullName>
    </submittedName>
</protein>